<comment type="catalytic activity">
    <reaction evidence="4 5">
        <text>P(1),P(4)-bis(5'-adenosyl) tetraphosphate + H2O = 2 ADP + 2 H(+)</text>
        <dbReference type="Rhea" id="RHEA:24252"/>
        <dbReference type="ChEBI" id="CHEBI:15377"/>
        <dbReference type="ChEBI" id="CHEBI:15378"/>
        <dbReference type="ChEBI" id="CHEBI:58141"/>
        <dbReference type="ChEBI" id="CHEBI:456216"/>
        <dbReference type="EC" id="3.6.1.41"/>
    </reaction>
</comment>
<dbReference type="Proteomes" id="UP000198816">
    <property type="component" value="Unassembled WGS sequence"/>
</dbReference>
<accession>A0A1H2UZ79</accession>
<dbReference type="AlphaFoldDB" id="A0A1H2UZ79"/>
<keyword evidence="8" id="KW-1185">Reference proteome</keyword>
<organism evidence="7 8">
    <name type="scientific">Thiocapsa roseopersicina</name>
    <dbReference type="NCBI Taxonomy" id="1058"/>
    <lineage>
        <taxon>Bacteria</taxon>
        <taxon>Pseudomonadati</taxon>
        <taxon>Pseudomonadota</taxon>
        <taxon>Gammaproteobacteria</taxon>
        <taxon>Chromatiales</taxon>
        <taxon>Chromatiaceae</taxon>
        <taxon>Thiocapsa</taxon>
    </lineage>
</organism>
<dbReference type="SUPFAM" id="SSF56300">
    <property type="entry name" value="Metallo-dependent phosphatases"/>
    <property type="match status" value="1"/>
</dbReference>
<evidence type="ECO:0000256" key="1">
    <source>
        <dbReference type="ARBA" id="ARBA00003413"/>
    </source>
</evidence>
<evidence type="ECO:0000256" key="2">
    <source>
        <dbReference type="ARBA" id="ARBA00005419"/>
    </source>
</evidence>
<dbReference type="InterPro" id="IPR004617">
    <property type="entry name" value="ApaH"/>
</dbReference>
<dbReference type="GO" id="GO:0008803">
    <property type="term" value="F:bis(5'-nucleosyl)-tetraphosphatase (symmetrical) activity"/>
    <property type="evidence" value="ECO:0007669"/>
    <property type="project" value="UniProtKB-UniRule"/>
</dbReference>
<dbReference type="PANTHER" id="PTHR40942:SF4">
    <property type="entry name" value="CYTOCHROME C5"/>
    <property type="match status" value="1"/>
</dbReference>
<dbReference type="NCBIfam" id="NF001204">
    <property type="entry name" value="PRK00166.1"/>
    <property type="match status" value="1"/>
</dbReference>
<evidence type="ECO:0000259" key="6">
    <source>
        <dbReference type="Pfam" id="PF00149"/>
    </source>
</evidence>
<dbReference type="EC" id="3.6.1.41" evidence="5"/>
<dbReference type="CDD" id="cd07422">
    <property type="entry name" value="MPP_ApaH"/>
    <property type="match status" value="1"/>
</dbReference>
<evidence type="ECO:0000313" key="7">
    <source>
        <dbReference type="EMBL" id="SDW61360.1"/>
    </source>
</evidence>
<evidence type="ECO:0000313" key="8">
    <source>
        <dbReference type="Proteomes" id="UP000198816"/>
    </source>
</evidence>
<proteinExistence type="inferred from homology"/>
<dbReference type="RefSeq" id="WP_093029992.1">
    <property type="nucleotide sequence ID" value="NZ_FNNZ01000006.1"/>
</dbReference>
<feature type="domain" description="Calcineurin-like phosphoesterase" evidence="6">
    <location>
        <begin position="1"/>
        <end position="78"/>
    </location>
</feature>
<sequence length="285" mass="31668">MSIYAVGDIQGCYRELRQLLDRLRFDPGVDRLWLVGDLVNRGPESLAVLRFVHDLGDCAVTVLGNHDLHLLALAEGNTRHAGKSTLDQVLRAPDRDALLHWLRHRPLLHHDPDVGFAMIHAGLPPQWSLADAQACAQELESTLRGPDFRAYLMAMYGNKPKRWSPDLTGTDRLRFITNCLTRLRFCASDGALALGEKGEIGSQSAGRLPWFRMPDRRSRDARIIFGHWSTIGYLAEHNVWGLDSGCLWGGALTAIRIDGAGDGDEKRSITPIQIDCAGYLRPGSE</sequence>
<dbReference type="HAMAP" id="MF_00199">
    <property type="entry name" value="ApaH"/>
    <property type="match status" value="1"/>
</dbReference>
<dbReference type="Pfam" id="PF00149">
    <property type="entry name" value="Metallophos"/>
    <property type="match status" value="1"/>
</dbReference>
<comment type="function">
    <text evidence="1 5">Hydrolyzes diadenosine 5',5'''-P1,P4-tetraphosphate to yield ADP.</text>
</comment>
<dbReference type="PANTHER" id="PTHR40942">
    <property type="match status" value="1"/>
</dbReference>
<dbReference type="Gene3D" id="3.60.21.10">
    <property type="match status" value="1"/>
</dbReference>
<evidence type="ECO:0000256" key="3">
    <source>
        <dbReference type="ARBA" id="ARBA00022801"/>
    </source>
</evidence>
<comment type="similarity">
    <text evidence="2 5">Belongs to the Ap4A hydrolase family.</text>
</comment>
<gene>
    <name evidence="5" type="primary">apaH</name>
    <name evidence="7" type="ORF">SAMN05421783_10647</name>
</gene>
<dbReference type="EMBL" id="FNNZ01000006">
    <property type="protein sequence ID" value="SDW61360.1"/>
    <property type="molecule type" value="Genomic_DNA"/>
</dbReference>
<dbReference type="NCBIfam" id="TIGR00668">
    <property type="entry name" value="apaH"/>
    <property type="match status" value="1"/>
</dbReference>
<keyword evidence="3 5" id="KW-0378">Hydrolase</keyword>
<name>A0A1H2UZ79_THIRO</name>
<evidence type="ECO:0000256" key="4">
    <source>
        <dbReference type="ARBA" id="ARBA00049417"/>
    </source>
</evidence>
<reference evidence="8" key="1">
    <citation type="submission" date="2016-10" db="EMBL/GenBank/DDBJ databases">
        <authorList>
            <person name="Varghese N."/>
            <person name="Submissions S."/>
        </authorList>
    </citation>
    <scope>NUCLEOTIDE SEQUENCE [LARGE SCALE GENOMIC DNA]</scope>
    <source>
        <strain evidence="8">DSM 217</strain>
    </source>
</reference>
<dbReference type="STRING" id="1058.SAMN05421783_10647"/>
<dbReference type="InterPro" id="IPR004843">
    <property type="entry name" value="Calcineurin-like_PHP"/>
</dbReference>
<dbReference type="PIRSF" id="PIRSF000903">
    <property type="entry name" value="B5n-ttraPtase_sm"/>
    <property type="match status" value="1"/>
</dbReference>
<evidence type="ECO:0000256" key="5">
    <source>
        <dbReference type="HAMAP-Rule" id="MF_00199"/>
    </source>
</evidence>
<protein>
    <recommendedName>
        <fullName evidence="5">Bis(5'-nucleosyl)-tetraphosphatase, symmetrical</fullName>
        <ecNumber evidence="5">3.6.1.41</ecNumber>
    </recommendedName>
    <alternativeName>
        <fullName evidence="5">Ap4A hydrolase</fullName>
    </alternativeName>
    <alternativeName>
        <fullName evidence="5">Diadenosine 5',5'''-P1,P4-tetraphosphate pyrophosphohydrolase</fullName>
    </alternativeName>
    <alternativeName>
        <fullName evidence="5">Diadenosine tetraphosphatase</fullName>
    </alternativeName>
</protein>
<dbReference type="OrthoDB" id="9807890at2"/>
<dbReference type="InterPro" id="IPR029052">
    <property type="entry name" value="Metallo-depent_PP-like"/>
</dbReference>